<dbReference type="PANTHER" id="PTHR24305:SF166">
    <property type="entry name" value="CYTOCHROME P450 12A4, MITOCHONDRIAL-RELATED"/>
    <property type="match status" value="1"/>
</dbReference>
<dbReference type="PROSITE" id="PS00086">
    <property type="entry name" value="CYTOCHROME_P450"/>
    <property type="match status" value="1"/>
</dbReference>
<feature type="binding site" description="axial binding residue" evidence="5">
    <location>
        <position position="458"/>
    </location>
    <ligand>
        <name>heme</name>
        <dbReference type="ChEBI" id="CHEBI:30413"/>
    </ligand>
    <ligandPart>
        <name>Fe</name>
        <dbReference type="ChEBI" id="CHEBI:18248"/>
    </ligandPart>
</feature>
<dbReference type="PRINTS" id="PR00465">
    <property type="entry name" value="EP450IV"/>
</dbReference>
<keyword evidence="3 5" id="KW-0479">Metal-binding</keyword>
<keyword evidence="7" id="KW-1133">Transmembrane helix</keyword>
<accession>A0A061APF4</accession>
<dbReference type="InterPro" id="IPR002403">
    <property type="entry name" value="Cyt_P450_E_grp-IV"/>
</dbReference>
<dbReference type="Pfam" id="PF00067">
    <property type="entry name" value="p450"/>
    <property type="match status" value="1"/>
</dbReference>
<dbReference type="PhylomeDB" id="A0A061APF4"/>
<evidence type="ECO:0000313" key="8">
    <source>
        <dbReference type="EMBL" id="CDR39009.1"/>
    </source>
</evidence>
<organism evidence="8">
    <name type="scientific">Cyberlindnera fabianii</name>
    <name type="common">Yeast</name>
    <name type="synonym">Hansenula fabianii</name>
    <dbReference type="NCBI Taxonomy" id="36022"/>
    <lineage>
        <taxon>Eukaryota</taxon>
        <taxon>Fungi</taxon>
        <taxon>Dikarya</taxon>
        <taxon>Ascomycota</taxon>
        <taxon>Saccharomycotina</taxon>
        <taxon>Saccharomycetes</taxon>
        <taxon>Phaffomycetales</taxon>
        <taxon>Phaffomycetaceae</taxon>
        <taxon>Cyberlindnera</taxon>
    </lineage>
</organism>
<comment type="similarity">
    <text evidence="2 6">Belongs to the cytochrome P450 family.</text>
</comment>
<evidence type="ECO:0000256" key="1">
    <source>
        <dbReference type="ARBA" id="ARBA00001971"/>
    </source>
</evidence>
<gene>
    <name evidence="8" type="ORF">CYFA0S_02e10572g</name>
</gene>
<dbReference type="PANTHER" id="PTHR24305">
    <property type="entry name" value="CYTOCHROME P450"/>
    <property type="match status" value="1"/>
</dbReference>
<name>A0A061APF4_CYBFA</name>
<proteinExistence type="inferred from homology"/>
<evidence type="ECO:0000256" key="4">
    <source>
        <dbReference type="ARBA" id="ARBA00023004"/>
    </source>
</evidence>
<evidence type="ECO:0000256" key="6">
    <source>
        <dbReference type="RuleBase" id="RU000461"/>
    </source>
</evidence>
<dbReference type="InterPro" id="IPR036396">
    <property type="entry name" value="Cyt_P450_sf"/>
</dbReference>
<dbReference type="InterPro" id="IPR017972">
    <property type="entry name" value="Cyt_P450_CS"/>
</dbReference>
<dbReference type="GO" id="GO:0005506">
    <property type="term" value="F:iron ion binding"/>
    <property type="evidence" value="ECO:0007669"/>
    <property type="project" value="InterPro"/>
</dbReference>
<protein>
    <submittedName>
        <fullName evidence="8">CYFA0S02e10572g1_1</fullName>
    </submittedName>
</protein>
<dbReference type="GO" id="GO:0004497">
    <property type="term" value="F:monooxygenase activity"/>
    <property type="evidence" value="ECO:0007669"/>
    <property type="project" value="UniProtKB-KW"/>
</dbReference>
<evidence type="ECO:0000256" key="7">
    <source>
        <dbReference type="SAM" id="Phobius"/>
    </source>
</evidence>
<comment type="cofactor">
    <cofactor evidence="1 5">
        <name>heme</name>
        <dbReference type="ChEBI" id="CHEBI:30413"/>
    </cofactor>
</comment>
<dbReference type="OrthoDB" id="1470350at2759"/>
<dbReference type="EMBL" id="LK052887">
    <property type="protein sequence ID" value="CDR39009.1"/>
    <property type="molecule type" value="Genomic_DNA"/>
</dbReference>
<dbReference type="GO" id="GO:0020037">
    <property type="term" value="F:heme binding"/>
    <property type="evidence" value="ECO:0007669"/>
    <property type="project" value="InterPro"/>
</dbReference>
<evidence type="ECO:0000256" key="3">
    <source>
        <dbReference type="ARBA" id="ARBA00022723"/>
    </source>
</evidence>
<dbReference type="Gene3D" id="1.10.630.10">
    <property type="entry name" value="Cytochrome P450"/>
    <property type="match status" value="1"/>
</dbReference>
<dbReference type="AlphaFoldDB" id="A0A061APF4"/>
<evidence type="ECO:0000256" key="2">
    <source>
        <dbReference type="ARBA" id="ARBA00010617"/>
    </source>
</evidence>
<dbReference type="InterPro" id="IPR001128">
    <property type="entry name" value="Cyt_P450"/>
</dbReference>
<keyword evidence="7" id="KW-0472">Membrane</keyword>
<sequence length="539" mass="62285">MTQTSIVRSLISLCMEHPVQTIWTLIFITITYFLILRPFILSPLRMIPGPPLYKITKLLSYNDQRVESRNVKLNEWHAKYGPVIQVGPNEISLSSLDHLKRVYIKQNLPKSSFYAQFNNFDELNAFSILDRRDHITRKKLMTKIYTKTNIFQQDSQRHINTKVGNLLQFTEQSLGNSIDVYEMFNSLAMDVVTYYEVGSKFSTNLLLDLKQRKVIKAFRASSSMWFWTTLVPSLWSWIADDTTTRLSNECREWSKAKFLEAYQDLEQNGDTMEMSLVRQLWSIGMSKWAIGSEVFDHVAAGHETTGTSLAFCTWQLSRPINKHIQDKIYNELCDHFGSTPLSYLPLDEVDKLPYVDAVISETTRLHAAIPGSEPRIVDSKDGYSVTLPNGTSVNLPQGTIVSVQPWSIHNDPSIFVHPEQFHPERWLKQEDETDDDFKTRLKIMRSAMFAFGAGNRMCLGMNVAITEMKLCIAQLYWRYNSHVSSDWCNRLSDEPAMMGTHGIDMKNKHNLTDVQLMSMADSYTSRPLFDECWLTWEER</sequence>
<dbReference type="PRINTS" id="PR00385">
    <property type="entry name" value="P450"/>
</dbReference>
<dbReference type="InterPro" id="IPR050121">
    <property type="entry name" value="Cytochrome_P450_monoxygenase"/>
</dbReference>
<keyword evidence="4 5" id="KW-0408">Iron</keyword>
<keyword evidence="6" id="KW-0560">Oxidoreductase</keyword>
<keyword evidence="7" id="KW-0812">Transmembrane</keyword>
<feature type="transmembrane region" description="Helical" evidence="7">
    <location>
        <begin position="20"/>
        <end position="40"/>
    </location>
</feature>
<dbReference type="SUPFAM" id="SSF48264">
    <property type="entry name" value="Cytochrome P450"/>
    <property type="match status" value="1"/>
</dbReference>
<keyword evidence="5 6" id="KW-0349">Heme</keyword>
<reference evidence="8" key="1">
    <citation type="journal article" date="2014" name="Genome Announc.">
        <title>Genome sequence of the yeast Cyberlindnera fabianii (Hansenula fabianii).</title>
        <authorList>
            <person name="Freel K.C."/>
            <person name="Sarilar V."/>
            <person name="Neuveglise C."/>
            <person name="Devillers H."/>
            <person name="Friedrich A."/>
            <person name="Schacherer J."/>
        </authorList>
    </citation>
    <scope>NUCLEOTIDE SEQUENCE</scope>
    <source>
        <strain evidence="8">YJS4271</strain>
    </source>
</reference>
<dbReference type="GO" id="GO:0016705">
    <property type="term" value="F:oxidoreductase activity, acting on paired donors, with incorporation or reduction of molecular oxygen"/>
    <property type="evidence" value="ECO:0007669"/>
    <property type="project" value="InterPro"/>
</dbReference>
<keyword evidence="6" id="KW-0503">Monooxygenase</keyword>
<dbReference type="VEuPathDB" id="FungiDB:BON22_3466"/>
<evidence type="ECO:0000256" key="5">
    <source>
        <dbReference type="PIRSR" id="PIRSR602403-1"/>
    </source>
</evidence>